<dbReference type="Proteomes" id="UP001470230">
    <property type="component" value="Unassembled WGS sequence"/>
</dbReference>
<gene>
    <name evidence="1" type="ORF">M9Y10_010525</name>
</gene>
<proteinExistence type="predicted"/>
<accession>A0ABR2IL21</accession>
<comment type="caution">
    <text evidence="1">The sequence shown here is derived from an EMBL/GenBank/DDBJ whole genome shotgun (WGS) entry which is preliminary data.</text>
</comment>
<evidence type="ECO:0000313" key="1">
    <source>
        <dbReference type="EMBL" id="KAK8864997.1"/>
    </source>
</evidence>
<sequence length="70" mass="8191">MKLFEFIDTILKEGKWGVHDYNWPTNNSQHFNAKLINILGATRDAPYKDDWIELPKQVLNSLESNEKNSN</sequence>
<protein>
    <submittedName>
        <fullName evidence="1">Uncharacterized protein</fullName>
    </submittedName>
</protein>
<evidence type="ECO:0000313" key="2">
    <source>
        <dbReference type="Proteomes" id="UP001470230"/>
    </source>
</evidence>
<name>A0ABR2IL21_9EUKA</name>
<reference evidence="1 2" key="1">
    <citation type="submission" date="2024-04" db="EMBL/GenBank/DDBJ databases">
        <title>Tritrichomonas musculus Genome.</title>
        <authorList>
            <person name="Alves-Ferreira E."/>
            <person name="Grigg M."/>
            <person name="Lorenzi H."/>
            <person name="Galac M."/>
        </authorList>
    </citation>
    <scope>NUCLEOTIDE SEQUENCE [LARGE SCALE GENOMIC DNA]</scope>
    <source>
        <strain evidence="1 2">EAF2021</strain>
    </source>
</reference>
<dbReference type="EMBL" id="JAPFFF010000016">
    <property type="protein sequence ID" value="KAK8864997.1"/>
    <property type="molecule type" value="Genomic_DNA"/>
</dbReference>
<organism evidence="1 2">
    <name type="scientific">Tritrichomonas musculus</name>
    <dbReference type="NCBI Taxonomy" id="1915356"/>
    <lineage>
        <taxon>Eukaryota</taxon>
        <taxon>Metamonada</taxon>
        <taxon>Parabasalia</taxon>
        <taxon>Tritrichomonadida</taxon>
        <taxon>Tritrichomonadidae</taxon>
        <taxon>Tritrichomonas</taxon>
    </lineage>
</organism>
<keyword evidence="2" id="KW-1185">Reference proteome</keyword>